<dbReference type="Pfam" id="PF13976">
    <property type="entry name" value="gag_pre-integrs"/>
    <property type="match status" value="1"/>
</dbReference>
<dbReference type="GO" id="GO:0006508">
    <property type="term" value="P:proteolysis"/>
    <property type="evidence" value="ECO:0007669"/>
    <property type="project" value="UniProtKB-KW"/>
</dbReference>
<evidence type="ECO:0000313" key="6">
    <source>
        <dbReference type="Proteomes" id="UP000595140"/>
    </source>
</evidence>
<name>A0A484MVL3_9ASTE</name>
<dbReference type="InterPro" id="IPR025724">
    <property type="entry name" value="GAG-pre-integrase_dom"/>
</dbReference>
<organism evidence="5 6">
    <name type="scientific">Cuscuta campestris</name>
    <dbReference type="NCBI Taxonomy" id="132261"/>
    <lineage>
        <taxon>Eukaryota</taxon>
        <taxon>Viridiplantae</taxon>
        <taxon>Streptophyta</taxon>
        <taxon>Embryophyta</taxon>
        <taxon>Tracheophyta</taxon>
        <taxon>Spermatophyta</taxon>
        <taxon>Magnoliopsida</taxon>
        <taxon>eudicotyledons</taxon>
        <taxon>Gunneridae</taxon>
        <taxon>Pentapetalae</taxon>
        <taxon>asterids</taxon>
        <taxon>lamiids</taxon>
        <taxon>Solanales</taxon>
        <taxon>Convolvulaceae</taxon>
        <taxon>Cuscuteae</taxon>
        <taxon>Cuscuta</taxon>
        <taxon>Cuscuta subgen. Grammica</taxon>
        <taxon>Cuscuta sect. Cleistogrammica</taxon>
    </lineage>
</organism>
<keyword evidence="1" id="KW-0645">Protease</keyword>
<evidence type="ECO:0000259" key="3">
    <source>
        <dbReference type="Pfam" id="PF22936"/>
    </source>
</evidence>
<accession>A0A484MVL3</accession>
<dbReference type="AlphaFoldDB" id="A0A484MVL3"/>
<dbReference type="GO" id="GO:0008233">
    <property type="term" value="F:peptidase activity"/>
    <property type="evidence" value="ECO:0007669"/>
    <property type="project" value="UniProtKB-KW"/>
</dbReference>
<sequence length="556" mass="63147">MASNNTYSHSINLRYILESQKLSGENFLDWEKNLRIVLDCERTLYILETDPPKTPAANARASELTSFKKYEDDARDVKCIIMDSMTAELQRLQADMEVHPMIQRLRDLYQGQPQNSDIYVIEVNMSDFTSWVMDTGCGSHICTSMQNLHEVRHLTEGEVQLKVGNGSLVNSLAVRTYVLSLPSGLLLHLNNCLFVPAISRNIISVSCLDKAGFSINVKDKCLLVFRNYIYYVTAKMTNGLYILDLDATVYNVDVKRSKPNSLNLTYLWHCRLGHINEKRISKLRHSGVLDSFDLESYDVCQSCLLGKMTKAPFTGHGERASDVLGLIHSDVCDPINTEARGGFSYFVTFTGDLIDSKCDRCKFVGYPKETKGYEFYHPTDNKIFVARNGTFLEKEFLSAISSGRKVDLEEIREPQEEISILVEPERQDLVSRPAQVLPRRLDRMRNPPVRYGFLVSDEGDVLLVDQGEPETYLEAITCPESEQWLNAMKSEMESMYTNQVASSTAWFRQSTLTKGTVLFLYFACQDLYGFFFIGMTLIEGDCSLRVHGVHGFVSFP</sequence>
<proteinExistence type="predicted"/>
<feature type="domain" description="Retroviral polymerase SH3-like" evidence="4">
    <location>
        <begin position="355"/>
        <end position="396"/>
    </location>
</feature>
<evidence type="ECO:0000313" key="5">
    <source>
        <dbReference type="EMBL" id="VFQ92973.1"/>
    </source>
</evidence>
<keyword evidence="1" id="KW-0378">Hydrolase</keyword>
<evidence type="ECO:0000256" key="1">
    <source>
        <dbReference type="ARBA" id="ARBA00022670"/>
    </source>
</evidence>
<evidence type="ECO:0000259" key="4">
    <source>
        <dbReference type="Pfam" id="PF25597"/>
    </source>
</evidence>
<dbReference type="Proteomes" id="UP000595140">
    <property type="component" value="Unassembled WGS sequence"/>
</dbReference>
<dbReference type="OrthoDB" id="1920930at2759"/>
<protein>
    <submittedName>
        <fullName evidence="5">Uncharacterized protein</fullName>
    </submittedName>
</protein>
<dbReference type="EMBL" id="OOIL02004705">
    <property type="protein sequence ID" value="VFQ92973.1"/>
    <property type="molecule type" value="Genomic_DNA"/>
</dbReference>
<evidence type="ECO:0000259" key="2">
    <source>
        <dbReference type="Pfam" id="PF13976"/>
    </source>
</evidence>
<feature type="domain" description="GAG-pre-integrase" evidence="2">
    <location>
        <begin position="239"/>
        <end position="308"/>
    </location>
</feature>
<dbReference type="PANTHER" id="PTHR42648:SF27">
    <property type="entry name" value="RNA-DIRECTED DNA POLYMERASE"/>
    <property type="match status" value="1"/>
</dbReference>
<dbReference type="PANTHER" id="PTHR42648">
    <property type="entry name" value="TRANSPOSASE, PUTATIVE-RELATED"/>
    <property type="match status" value="1"/>
</dbReference>
<dbReference type="Pfam" id="PF22936">
    <property type="entry name" value="Pol_BBD"/>
    <property type="match status" value="1"/>
</dbReference>
<dbReference type="InterPro" id="IPR057670">
    <property type="entry name" value="SH3_retrovirus"/>
</dbReference>
<feature type="domain" description="Retrovirus-related Pol polyprotein from transposon TNT 1-94-like beta-barrel" evidence="3">
    <location>
        <begin position="131"/>
        <end position="213"/>
    </location>
</feature>
<dbReference type="InterPro" id="IPR039537">
    <property type="entry name" value="Retrotran_Ty1/copia-like"/>
</dbReference>
<keyword evidence="6" id="KW-1185">Reference proteome</keyword>
<dbReference type="InterPro" id="IPR054722">
    <property type="entry name" value="PolX-like_BBD"/>
</dbReference>
<dbReference type="Pfam" id="PF25597">
    <property type="entry name" value="SH3_retrovirus"/>
    <property type="match status" value="1"/>
</dbReference>
<gene>
    <name evidence="5" type="ORF">CCAM_LOCUS34749</name>
</gene>
<reference evidence="5 6" key="1">
    <citation type="submission" date="2018-04" db="EMBL/GenBank/DDBJ databases">
        <authorList>
            <person name="Vogel A."/>
        </authorList>
    </citation>
    <scope>NUCLEOTIDE SEQUENCE [LARGE SCALE GENOMIC DNA]</scope>
</reference>